<dbReference type="InterPro" id="IPR011701">
    <property type="entry name" value="MFS"/>
</dbReference>
<evidence type="ECO:0000256" key="5">
    <source>
        <dbReference type="ARBA" id="ARBA00023136"/>
    </source>
</evidence>
<keyword evidence="2" id="KW-1003">Cell membrane</keyword>
<evidence type="ECO:0000256" key="4">
    <source>
        <dbReference type="ARBA" id="ARBA00022989"/>
    </source>
</evidence>
<dbReference type="PROSITE" id="PS50850">
    <property type="entry name" value="MFS"/>
    <property type="match status" value="1"/>
</dbReference>
<keyword evidence="5 6" id="KW-0472">Membrane</keyword>
<evidence type="ECO:0000256" key="2">
    <source>
        <dbReference type="ARBA" id="ARBA00022475"/>
    </source>
</evidence>
<feature type="domain" description="Major facilitator superfamily (MFS) profile" evidence="7">
    <location>
        <begin position="26"/>
        <end position="400"/>
    </location>
</feature>
<feature type="transmembrane region" description="Helical" evidence="6">
    <location>
        <begin position="125"/>
        <end position="142"/>
    </location>
</feature>
<feature type="transmembrane region" description="Helical" evidence="6">
    <location>
        <begin position="221"/>
        <end position="245"/>
    </location>
</feature>
<dbReference type="InterPro" id="IPR050189">
    <property type="entry name" value="MFS_Efflux_Transporters"/>
</dbReference>
<dbReference type="AlphaFoldDB" id="A0A8G2IR01"/>
<organism evidence="8 9">
    <name type="scientific">Rhizobium leguminosarum bv. viciae</name>
    <dbReference type="NCBI Taxonomy" id="387"/>
    <lineage>
        <taxon>Bacteria</taxon>
        <taxon>Pseudomonadati</taxon>
        <taxon>Pseudomonadota</taxon>
        <taxon>Alphaproteobacteria</taxon>
        <taxon>Hyphomicrobiales</taxon>
        <taxon>Rhizobiaceae</taxon>
        <taxon>Rhizobium/Agrobacterium group</taxon>
        <taxon>Rhizobium</taxon>
    </lineage>
</organism>
<name>A0A8G2IR01_RHILV</name>
<evidence type="ECO:0000256" key="3">
    <source>
        <dbReference type="ARBA" id="ARBA00022692"/>
    </source>
</evidence>
<evidence type="ECO:0000313" key="8">
    <source>
        <dbReference type="EMBL" id="TBX85021.1"/>
    </source>
</evidence>
<evidence type="ECO:0000256" key="1">
    <source>
        <dbReference type="ARBA" id="ARBA00004651"/>
    </source>
</evidence>
<dbReference type="GO" id="GO:0005886">
    <property type="term" value="C:plasma membrane"/>
    <property type="evidence" value="ECO:0007669"/>
    <property type="project" value="UniProtKB-SubCell"/>
</dbReference>
<feature type="transmembrane region" description="Helical" evidence="6">
    <location>
        <begin position="21"/>
        <end position="44"/>
    </location>
</feature>
<evidence type="ECO:0000259" key="7">
    <source>
        <dbReference type="PROSITE" id="PS50850"/>
    </source>
</evidence>
<feature type="transmembrane region" description="Helical" evidence="6">
    <location>
        <begin position="257"/>
        <end position="277"/>
    </location>
</feature>
<dbReference type="InterPro" id="IPR020846">
    <property type="entry name" value="MFS_dom"/>
</dbReference>
<dbReference type="PANTHER" id="PTHR43124:SF3">
    <property type="entry name" value="CHLORAMPHENICOL EFFLUX PUMP RV0191"/>
    <property type="match status" value="1"/>
</dbReference>
<feature type="transmembrane region" description="Helical" evidence="6">
    <location>
        <begin position="92"/>
        <end position="113"/>
    </location>
</feature>
<feature type="transmembrane region" description="Helical" evidence="6">
    <location>
        <begin position="378"/>
        <end position="396"/>
    </location>
</feature>
<dbReference type="PANTHER" id="PTHR43124">
    <property type="entry name" value="PURINE EFFLUX PUMP PBUE"/>
    <property type="match status" value="1"/>
</dbReference>
<dbReference type="RefSeq" id="WP_131603532.1">
    <property type="nucleotide sequence ID" value="NZ_SJLU01000036.1"/>
</dbReference>
<dbReference type="SUPFAM" id="SSF103473">
    <property type="entry name" value="MFS general substrate transporter"/>
    <property type="match status" value="1"/>
</dbReference>
<dbReference type="Gene3D" id="1.20.1250.20">
    <property type="entry name" value="MFS general substrate transporter like domains"/>
    <property type="match status" value="1"/>
</dbReference>
<dbReference type="GO" id="GO:0022857">
    <property type="term" value="F:transmembrane transporter activity"/>
    <property type="evidence" value="ECO:0007669"/>
    <property type="project" value="InterPro"/>
</dbReference>
<dbReference type="InterPro" id="IPR036259">
    <property type="entry name" value="MFS_trans_sf"/>
</dbReference>
<evidence type="ECO:0000313" key="9">
    <source>
        <dbReference type="Proteomes" id="UP000291866"/>
    </source>
</evidence>
<feature type="transmembrane region" description="Helical" evidence="6">
    <location>
        <begin position="284"/>
        <end position="305"/>
    </location>
</feature>
<protein>
    <submittedName>
        <fullName evidence="8">MFS transporter</fullName>
    </submittedName>
</protein>
<feature type="transmembrane region" description="Helical" evidence="6">
    <location>
        <begin position="311"/>
        <end position="330"/>
    </location>
</feature>
<dbReference type="Pfam" id="PF07690">
    <property type="entry name" value="MFS_1"/>
    <property type="match status" value="1"/>
</dbReference>
<dbReference type="CDD" id="cd17324">
    <property type="entry name" value="MFS_NepI_like"/>
    <property type="match status" value="1"/>
</dbReference>
<feature type="transmembrane region" description="Helical" evidence="6">
    <location>
        <begin position="178"/>
        <end position="200"/>
    </location>
</feature>
<feature type="transmembrane region" description="Helical" evidence="6">
    <location>
        <begin position="154"/>
        <end position="172"/>
    </location>
</feature>
<dbReference type="EMBL" id="SJLU01000036">
    <property type="protein sequence ID" value="TBX85021.1"/>
    <property type="molecule type" value="Genomic_DNA"/>
</dbReference>
<comment type="subcellular location">
    <subcellularLocation>
        <location evidence="1">Cell membrane</location>
        <topology evidence="1">Multi-pass membrane protein</topology>
    </subcellularLocation>
</comment>
<sequence>MSEIAANISVDSRDQELPSAMTVALVQLALACGGFGIGTGEFAIMGLLPNVAQTFSVTTPQAGYVISAYALGVVVGAPVIAVLAAKMARRTLLLTLMVIFAAGNISSAMAPTFESFTLLRFVSGLPHGAYFGVAALVAASMVPAHRRARAVGRVMLGLTVATLLGTPLTTFFGQSLDWQVAFFSVGVLGLLTVVLIWFYVPKDRVSAEAGFLRELGAFRRPQVWLTLGIAAVGYGGMFAMFSYIASTTTEVAMLPETAVPIMLVLFGVGMNAGNFIGSWLADKSLLGTIGGSLIYNIVVLTTFSLTAANPYLLGLSVFLVGCGFAAGPALQTRLMDVAADAQTLAAASNHSAFNIANAIGAWLGGLVIAGGYGFAATGYVGAALSFLGLFVFAASLRLERRNRSAQAV</sequence>
<reference evidence="8 9" key="1">
    <citation type="submission" date="2019-02" db="EMBL/GenBank/DDBJ databases">
        <title>The competitiveness to form nodules shapes the capacities of Rhizobium leguminosarum sv viciae communities to promote symbiosis with specific hosts.</title>
        <authorList>
            <person name="Boivin S."/>
            <person name="Lepetit M."/>
        </authorList>
    </citation>
    <scope>NUCLEOTIDE SEQUENCE [LARGE SCALE GENOMIC DNA]</scope>
    <source>
        <strain evidence="8 9">SPF4F3</strain>
    </source>
</reference>
<feature type="transmembrane region" description="Helical" evidence="6">
    <location>
        <begin position="64"/>
        <end position="85"/>
    </location>
</feature>
<accession>A0A8G2IR01</accession>
<proteinExistence type="predicted"/>
<keyword evidence="4 6" id="KW-1133">Transmembrane helix</keyword>
<keyword evidence="3 6" id="KW-0812">Transmembrane</keyword>
<feature type="transmembrane region" description="Helical" evidence="6">
    <location>
        <begin position="351"/>
        <end position="372"/>
    </location>
</feature>
<evidence type="ECO:0000256" key="6">
    <source>
        <dbReference type="SAM" id="Phobius"/>
    </source>
</evidence>
<dbReference type="Proteomes" id="UP000291866">
    <property type="component" value="Unassembled WGS sequence"/>
</dbReference>
<gene>
    <name evidence="8" type="ORF">E0H31_35650</name>
</gene>
<comment type="caution">
    <text evidence="8">The sequence shown here is derived from an EMBL/GenBank/DDBJ whole genome shotgun (WGS) entry which is preliminary data.</text>
</comment>